<name>A0ABU5NA96_9RICK</name>
<sequence length="278" mass="31871">MSLSVKADIYSAETVEEINNSLMEFLEKRNPEKTLVVLPLEDFFAVPTHPAFDATKEEEFRVLVARVSSKAKLSRRQYLGGLILTQYEQRFSDPLIPEFVKNLQKKNVPIIVVTRNFSGSLNKIPYLEVWTWKYLFDKGVDLSKSPIGSKQIMFNKKYKKIGGTYPTFYKGLLSCNSADGENSPQSIIAYLLSQELKWLPDVIYVVDKKKSYIQSLEQQFKSIRSDIQVEGFVYSPVVKSDIQISSSEFVKFWESLVAKLNAITRKESTGTKEDPYEQ</sequence>
<dbReference type="Proteomes" id="UP001291687">
    <property type="component" value="Unassembled WGS sequence"/>
</dbReference>
<gene>
    <name evidence="2" type="ORF">Megvenef_00002</name>
</gene>
<evidence type="ECO:0000313" key="2">
    <source>
        <dbReference type="EMBL" id="MEA0970056.1"/>
    </source>
</evidence>
<keyword evidence="3" id="KW-1185">Reference proteome</keyword>
<protein>
    <submittedName>
        <fullName evidence="2">DUF2608 domain-containing protein</fullName>
    </submittedName>
</protein>
<reference evidence="2 3" key="1">
    <citation type="submission" date="2023-03" db="EMBL/GenBank/DDBJ databases">
        <title>Host association and intracellularity evolved multiple times independently in the Rickettsiales.</title>
        <authorList>
            <person name="Castelli M."/>
            <person name="Nardi T."/>
            <person name="Gammuto L."/>
            <person name="Bellinzona G."/>
            <person name="Sabaneyeva E."/>
            <person name="Potekhin A."/>
            <person name="Serra V."/>
            <person name="Petroni G."/>
            <person name="Sassera D."/>
        </authorList>
    </citation>
    <scope>NUCLEOTIDE SEQUENCE [LARGE SCALE GENOMIC DNA]</scope>
    <source>
        <strain evidence="2 3">Sr 2-6</strain>
    </source>
</reference>
<comment type="caution">
    <text evidence="2">The sequence shown here is derived from an EMBL/GenBank/DDBJ whole genome shotgun (WGS) entry which is preliminary data.</text>
</comment>
<dbReference type="InterPro" id="IPR022565">
    <property type="entry name" value="DUF2608"/>
</dbReference>
<accession>A0ABU5NA96</accession>
<keyword evidence="1" id="KW-0732">Signal</keyword>
<dbReference type="Pfam" id="PF11019">
    <property type="entry name" value="DUF2608"/>
    <property type="match status" value="1"/>
</dbReference>
<organism evidence="2 3">
    <name type="scientific">Candidatus Megaera venefica</name>
    <dbReference type="NCBI Taxonomy" id="2055910"/>
    <lineage>
        <taxon>Bacteria</taxon>
        <taxon>Pseudomonadati</taxon>
        <taxon>Pseudomonadota</taxon>
        <taxon>Alphaproteobacteria</taxon>
        <taxon>Rickettsiales</taxon>
        <taxon>Rickettsiaceae</taxon>
        <taxon>Candidatus Megaera</taxon>
    </lineage>
</organism>
<proteinExistence type="predicted"/>
<evidence type="ECO:0000313" key="3">
    <source>
        <dbReference type="Proteomes" id="UP001291687"/>
    </source>
</evidence>
<evidence type="ECO:0000256" key="1">
    <source>
        <dbReference type="ARBA" id="ARBA00022729"/>
    </source>
</evidence>
<dbReference type="EMBL" id="JARJFB010000001">
    <property type="protein sequence ID" value="MEA0970056.1"/>
    <property type="molecule type" value="Genomic_DNA"/>
</dbReference>